<keyword evidence="1" id="KW-0732">Signal</keyword>
<organism evidence="2 3">
    <name type="scientific">Cystoisospora suis</name>
    <dbReference type="NCBI Taxonomy" id="483139"/>
    <lineage>
        <taxon>Eukaryota</taxon>
        <taxon>Sar</taxon>
        <taxon>Alveolata</taxon>
        <taxon>Apicomplexa</taxon>
        <taxon>Conoidasida</taxon>
        <taxon>Coccidia</taxon>
        <taxon>Eucoccidiorida</taxon>
        <taxon>Eimeriorina</taxon>
        <taxon>Sarcocystidae</taxon>
        <taxon>Cystoisospora</taxon>
    </lineage>
</organism>
<evidence type="ECO:0000313" key="2">
    <source>
        <dbReference type="EMBL" id="PHJ15255.1"/>
    </source>
</evidence>
<proteinExistence type="predicted"/>
<name>A0A2C6KFJ0_9APIC</name>
<dbReference type="AlphaFoldDB" id="A0A2C6KFJ0"/>
<feature type="chain" id="PRO_5012971200" evidence="1">
    <location>
        <begin position="29"/>
        <end position="52"/>
    </location>
</feature>
<feature type="non-terminal residue" evidence="2">
    <location>
        <position position="1"/>
    </location>
</feature>
<dbReference type="GeneID" id="94434245"/>
<keyword evidence="3" id="KW-1185">Reference proteome</keyword>
<dbReference type="RefSeq" id="XP_067916989.1">
    <property type="nucleotide sequence ID" value="XM_068071034.1"/>
</dbReference>
<evidence type="ECO:0000256" key="1">
    <source>
        <dbReference type="SAM" id="SignalP"/>
    </source>
</evidence>
<sequence length="52" mass="5665">SIFLAANFFKRNFLCLSLLVCGHPSASSSSSSRSFHQAALRLTGPSSYDKEK</sequence>
<reference evidence="2 3" key="1">
    <citation type="journal article" date="2017" name="Int. J. Parasitol.">
        <title>The genome of the protozoan parasite Cystoisospora suis and a reverse vaccinology approach to identify vaccine candidates.</title>
        <authorList>
            <person name="Palmieri N."/>
            <person name="Shrestha A."/>
            <person name="Ruttkowski B."/>
            <person name="Beck T."/>
            <person name="Vogl C."/>
            <person name="Tomley F."/>
            <person name="Blake D.P."/>
            <person name="Joachim A."/>
        </authorList>
    </citation>
    <scope>NUCLEOTIDE SEQUENCE [LARGE SCALE GENOMIC DNA]</scope>
    <source>
        <strain evidence="2 3">Wien I</strain>
    </source>
</reference>
<dbReference type="Proteomes" id="UP000221165">
    <property type="component" value="Unassembled WGS sequence"/>
</dbReference>
<dbReference type="EMBL" id="MIGC01008923">
    <property type="protein sequence ID" value="PHJ15255.1"/>
    <property type="molecule type" value="Genomic_DNA"/>
</dbReference>
<gene>
    <name evidence="2" type="ORF">CSUI_010933</name>
</gene>
<accession>A0A2C6KFJ0</accession>
<evidence type="ECO:0000313" key="3">
    <source>
        <dbReference type="Proteomes" id="UP000221165"/>
    </source>
</evidence>
<comment type="caution">
    <text evidence="2">The sequence shown here is derived from an EMBL/GenBank/DDBJ whole genome shotgun (WGS) entry which is preliminary data.</text>
</comment>
<feature type="signal peptide" evidence="1">
    <location>
        <begin position="1"/>
        <end position="28"/>
    </location>
</feature>
<dbReference type="VEuPathDB" id="ToxoDB:CSUI_010933"/>
<protein>
    <submittedName>
        <fullName evidence="2">Uncharacterized protein</fullName>
    </submittedName>
</protein>